<dbReference type="VEuPathDB" id="VectorBase:PHUM456310"/>
<dbReference type="PANTHER" id="PTHR21349">
    <property type="entry name" value="50S RIBOSOMAL PROTEIN L21"/>
    <property type="match status" value="1"/>
</dbReference>
<protein>
    <recommendedName>
        <fullName evidence="2">Large ribosomal subunit protein bL21m</fullName>
    </recommendedName>
</protein>
<dbReference type="Proteomes" id="UP000009046">
    <property type="component" value="Unassembled WGS sequence"/>
</dbReference>
<dbReference type="GO" id="GO:0005762">
    <property type="term" value="C:mitochondrial large ribosomal subunit"/>
    <property type="evidence" value="ECO:0007669"/>
    <property type="project" value="TreeGrafter"/>
</dbReference>
<dbReference type="InterPro" id="IPR028909">
    <property type="entry name" value="bL21-like"/>
</dbReference>
<evidence type="ECO:0000313" key="5">
    <source>
        <dbReference type="Proteomes" id="UP000009046"/>
    </source>
</evidence>
<keyword evidence="3" id="KW-0687">Ribonucleoprotein</keyword>
<dbReference type="SUPFAM" id="SSF141091">
    <property type="entry name" value="L21p-like"/>
    <property type="match status" value="1"/>
</dbReference>
<evidence type="ECO:0000256" key="1">
    <source>
        <dbReference type="ARBA" id="ARBA00008563"/>
    </source>
</evidence>
<comment type="similarity">
    <text evidence="1">Belongs to the bacterial ribosomal protein bL21 family.</text>
</comment>
<evidence type="ECO:0000313" key="4">
    <source>
        <dbReference type="EnsemblMetazoa" id="PHUM456310-PA"/>
    </source>
</evidence>
<reference evidence="3" key="2">
    <citation type="submission" date="2007-04" db="EMBL/GenBank/DDBJ databases">
        <title>The genome of the human body louse.</title>
        <authorList>
            <consortium name="The Human Body Louse Genome Consortium"/>
            <person name="Kirkness E."/>
            <person name="Walenz B."/>
            <person name="Hass B."/>
            <person name="Bruggner R."/>
            <person name="Strausberg R."/>
        </authorList>
    </citation>
    <scope>NUCLEOTIDE SEQUENCE</scope>
    <source>
        <strain evidence="3">USDA</strain>
    </source>
</reference>
<dbReference type="RefSeq" id="XP_002429923.1">
    <property type="nucleotide sequence ID" value="XM_002429878.1"/>
</dbReference>
<organism>
    <name type="scientific">Pediculus humanus subsp. corporis</name>
    <name type="common">Body louse</name>
    <dbReference type="NCBI Taxonomy" id="121224"/>
    <lineage>
        <taxon>Eukaryota</taxon>
        <taxon>Metazoa</taxon>
        <taxon>Ecdysozoa</taxon>
        <taxon>Arthropoda</taxon>
        <taxon>Hexapoda</taxon>
        <taxon>Insecta</taxon>
        <taxon>Pterygota</taxon>
        <taxon>Neoptera</taxon>
        <taxon>Paraneoptera</taxon>
        <taxon>Psocodea</taxon>
        <taxon>Troctomorpha</taxon>
        <taxon>Phthiraptera</taxon>
        <taxon>Anoplura</taxon>
        <taxon>Pediculidae</taxon>
        <taxon>Pediculus</taxon>
    </lineage>
</organism>
<dbReference type="FunCoup" id="E0VUX9">
    <property type="interactions" value="438"/>
</dbReference>
<reference evidence="3" key="1">
    <citation type="submission" date="2007-04" db="EMBL/GenBank/DDBJ databases">
        <title>Annotation of Pediculus humanus corporis strain USDA.</title>
        <authorList>
            <person name="Kirkness E."/>
            <person name="Hannick L."/>
            <person name="Hass B."/>
            <person name="Bruggner R."/>
            <person name="Lawson D."/>
            <person name="Bidwell S."/>
            <person name="Joardar V."/>
            <person name="Caler E."/>
            <person name="Walenz B."/>
            <person name="Inman J."/>
            <person name="Schobel S."/>
            <person name="Galinsky K."/>
            <person name="Amedeo P."/>
            <person name="Strausberg R."/>
        </authorList>
    </citation>
    <scope>NUCLEOTIDE SEQUENCE</scope>
    <source>
        <strain evidence="3">USDA</strain>
    </source>
</reference>
<dbReference type="EMBL" id="DS235797">
    <property type="protein sequence ID" value="EEB17185.1"/>
    <property type="molecule type" value="Genomic_DNA"/>
</dbReference>
<dbReference type="EnsemblMetazoa" id="PHUM456310-RA">
    <property type="protein sequence ID" value="PHUM456310-PA"/>
    <property type="gene ID" value="PHUM456310"/>
</dbReference>
<dbReference type="InParanoid" id="E0VUX9"/>
<keyword evidence="3" id="KW-0689">Ribosomal protein</keyword>
<evidence type="ECO:0000313" key="3">
    <source>
        <dbReference type="EMBL" id="EEB17185.1"/>
    </source>
</evidence>
<dbReference type="GO" id="GO:0003735">
    <property type="term" value="F:structural constituent of ribosome"/>
    <property type="evidence" value="ECO:0007669"/>
    <property type="project" value="TreeGrafter"/>
</dbReference>
<name>E0VUX9_PEDHC</name>
<dbReference type="HOGENOM" id="CLU_061463_5_1_1"/>
<dbReference type="STRING" id="121224.E0VUX9"/>
<proteinExistence type="inferred from homology"/>
<dbReference type="KEGG" id="phu:Phum_PHUM456310"/>
<dbReference type="EMBL" id="AAZO01005553">
    <property type="status" value="NOT_ANNOTATED_CDS"/>
    <property type="molecule type" value="Genomic_DNA"/>
</dbReference>
<dbReference type="OrthoDB" id="5994at2759"/>
<sequence>MRQIPFSRFLFSRQFLFKNNLNTSVNIDINRYLSERVINRLFAVVSINGQQYKVTNEDILVIRYPWGPTAGDKIRLEKVLLVGSSDFTLIGRPLLLMDQVCVLATIIENTFTHAYPLFLFRKRKNRMKLNFKKDQLTYLRITDIILTQKVNENTDTDGFKNRIF</sequence>
<reference evidence="4" key="3">
    <citation type="submission" date="2021-02" db="UniProtKB">
        <authorList>
            <consortium name="EnsemblMetazoa"/>
        </authorList>
    </citation>
    <scope>IDENTIFICATION</scope>
    <source>
        <strain evidence="4">USDA</strain>
    </source>
</reference>
<dbReference type="GeneID" id="8230633"/>
<dbReference type="PANTHER" id="PTHR21349:SF0">
    <property type="entry name" value="LARGE RIBOSOMAL SUBUNIT PROTEIN BL21M"/>
    <property type="match status" value="1"/>
</dbReference>
<keyword evidence="5" id="KW-1185">Reference proteome</keyword>
<dbReference type="AlphaFoldDB" id="E0VUX9"/>
<dbReference type="eggNOG" id="KOG1686">
    <property type="taxonomic scope" value="Eukaryota"/>
</dbReference>
<evidence type="ECO:0000256" key="2">
    <source>
        <dbReference type="ARBA" id="ARBA00044129"/>
    </source>
</evidence>
<dbReference type="InterPro" id="IPR036164">
    <property type="entry name" value="bL21-like_sf"/>
</dbReference>
<dbReference type="Pfam" id="PF00829">
    <property type="entry name" value="Ribosomal_L21p"/>
    <property type="match status" value="1"/>
</dbReference>
<accession>E0VUX9</accession>
<dbReference type="OMA" id="QWKVTDE"/>
<dbReference type="CTD" id="8230633"/>
<gene>
    <name evidence="4" type="primary">8230633</name>
    <name evidence="3" type="ORF">Phum_PHUM456310</name>
</gene>